<dbReference type="SMART" id="SM00267">
    <property type="entry name" value="GGDEF"/>
    <property type="match status" value="1"/>
</dbReference>
<dbReference type="RefSeq" id="WP_075710315.1">
    <property type="nucleotide sequence ID" value="NZ_MJMJ01000043.1"/>
</dbReference>
<dbReference type="PANTHER" id="PTHR33121">
    <property type="entry name" value="CYCLIC DI-GMP PHOSPHODIESTERASE PDEF"/>
    <property type="match status" value="1"/>
</dbReference>
<dbReference type="Proteomes" id="UP000186313">
    <property type="component" value="Unassembled WGS sequence"/>
</dbReference>
<reference evidence="4 5" key="1">
    <citation type="submission" date="2016-09" db="EMBL/GenBank/DDBJ databases">
        <title>Genomic Taxonomy of the Vibrionaceae.</title>
        <authorList>
            <person name="Gonzalez-Castillo A."/>
            <person name="Gomez-Gil B."/>
            <person name="Enciso-Ibarra K."/>
        </authorList>
    </citation>
    <scope>NUCLEOTIDE SEQUENCE [LARGE SCALE GENOMIC DNA]</scope>
    <source>
        <strain evidence="4 5">CAIM 703</strain>
    </source>
</reference>
<dbReference type="InterPro" id="IPR029787">
    <property type="entry name" value="Nucleotide_cyclase"/>
</dbReference>
<dbReference type="SMART" id="SM00052">
    <property type="entry name" value="EAL"/>
    <property type="match status" value="1"/>
</dbReference>
<evidence type="ECO:0000313" key="5">
    <source>
        <dbReference type="Proteomes" id="UP000186313"/>
    </source>
</evidence>
<comment type="caution">
    <text evidence="4">The sequence shown here is derived from an EMBL/GenBank/DDBJ whole genome shotgun (WGS) entry which is preliminary data.</text>
</comment>
<dbReference type="PROSITE" id="PS50113">
    <property type="entry name" value="PAC"/>
    <property type="match status" value="1"/>
</dbReference>
<dbReference type="InterPro" id="IPR050706">
    <property type="entry name" value="Cyclic-di-GMP_PDE-like"/>
</dbReference>
<dbReference type="Gene3D" id="3.30.450.20">
    <property type="entry name" value="PAS domain"/>
    <property type="match status" value="1"/>
</dbReference>
<name>A0A1Q9HB25_9VIBR</name>
<dbReference type="SUPFAM" id="SSF55073">
    <property type="entry name" value="Nucleotide cyclase"/>
    <property type="match status" value="1"/>
</dbReference>
<dbReference type="Gene3D" id="3.30.70.270">
    <property type="match status" value="1"/>
</dbReference>
<protein>
    <submittedName>
        <fullName evidence="4">Histidine kinase</fullName>
    </submittedName>
</protein>
<dbReference type="OrthoDB" id="9805474at2"/>
<dbReference type="InterPro" id="IPR000160">
    <property type="entry name" value="GGDEF_dom"/>
</dbReference>
<proteinExistence type="predicted"/>
<feature type="domain" description="PAC" evidence="1">
    <location>
        <begin position="119"/>
        <end position="169"/>
    </location>
</feature>
<dbReference type="InterPro" id="IPR000014">
    <property type="entry name" value="PAS"/>
</dbReference>
<dbReference type="SUPFAM" id="SSF141868">
    <property type="entry name" value="EAL domain-like"/>
    <property type="match status" value="1"/>
</dbReference>
<dbReference type="PANTHER" id="PTHR33121:SF79">
    <property type="entry name" value="CYCLIC DI-GMP PHOSPHODIESTERASE PDED-RELATED"/>
    <property type="match status" value="1"/>
</dbReference>
<dbReference type="SUPFAM" id="SSF55785">
    <property type="entry name" value="PYP-like sensor domain (PAS domain)"/>
    <property type="match status" value="1"/>
</dbReference>
<evidence type="ECO:0000259" key="3">
    <source>
        <dbReference type="PROSITE" id="PS50887"/>
    </source>
</evidence>
<dbReference type="STRING" id="1381081.BIY22_12070"/>
<dbReference type="PROSITE" id="PS50887">
    <property type="entry name" value="GGDEF"/>
    <property type="match status" value="1"/>
</dbReference>
<gene>
    <name evidence="4" type="ORF">BIY22_12070</name>
</gene>
<dbReference type="InterPro" id="IPR035919">
    <property type="entry name" value="EAL_sf"/>
</dbReference>
<dbReference type="Pfam" id="PF00990">
    <property type="entry name" value="GGDEF"/>
    <property type="match status" value="1"/>
</dbReference>
<evidence type="ECO:0000259" key="2">
    <source>
        <dbReference type="PROSITE" id="PS50883"/>
    </source>
</evidence>
<dbReference type="InterPro" id="IPR000700">
    <property type="entry name" value="PAS-assoc_C"/>
</dbReference>
<dbReference type="CDD" id="cd01948">
    <property type="entry name" value="EAL"/>
    <property type="match status" value="1"/>
</dbReference>
<dbReference type="PROSITE" id="PS50883">
    <property type="entry name" value="EAL"/>
    <property type="match status" value="1"/>
</dbReference>
<dbReference type="NCBIfam" id="TIGR00229">
    <property type="entry name" value="sensory_box"/>
    <property type="match status" value="1"/>
</dbReference>
<dbReference type="Gene3D" id="3.20.20.450">
    <property type="entry name" value="EAL domain"/>
    <property type="match status" value="1"/>
</dbReference>
<dbReference type="InterPro" id="IPR013655">
    <property type="entry name" value="PAS_fold_3"/>
</dbReference>
<evidence type="ECO:0000313" key="4">
    <source>
        <dbReference type="EMBL" id="OLQ86376.1"/>
    </source>
</evidence>
<accession>A0A1Q9HB25</accession>
<dbReference type="GO" id="GO:0016301">
    <property type="term" value="F:kinase activity"/>
    <property type="evidence" value="ECO:0007669"/>
    <property type="project" value="UniProtKB-KW"/>
</dbReference>
<evidence type="ECO:0000259" key="1">
    <source>
        <dbReference type="PROSITE" id="PS50113"/>
    </source>
</evidence>
<keyword evidence="4" id="KW-0808">Transferase</keyword>
<dbReference type="Pfam" id="PF00563">
    <property type="entry name" value="EAL"/>
    <property type="match status" value="1"/>
</dbReference>
<organism evidence="4 5">
    <name type="scientific">Vibrio panuliri</name>
    <dbReference type="NCBI Taxonomy" id="1381081"/>
    <lineage>
        <taxon>Bacteria</taxon>
        <taxon>Pseudomonadati</taxon>
        <taxon>Pseudomonadota</taxon>
        <taxon>Gammaproteobacteria</taxon>
        <taxon>Vibrionales</taxon>
        <taxon>Vibrionaceae</taxon>
        <taxon>Vibrio</taxon>
    </lineage>
</organism>
<sequence>MSKCSTNRHPQRQYDINDILPVPYHDSSALNVAQPLSGLQLDILMNSHFKYLFSVLKDGLFYMTMNREVFFYNPSFYQNYGINTGKIDLARWLAKVHPCDRKNITERMAQHQFVEDELVSVQYRVMDNLGNYVWIEAKGITKHIDGRRFMIGYHRDISTTKQMESHLHKAAYQDNASGLSNAQKLAIDIEEISDNSKQNYSLIYVHLEDIRNYLSLYGTQTLKDLMAHLLEALQALPDHFIDIYRIRSDDFVILVEGSYSAQHLEVLGRRILQTYKESIVASGSLWGNDISVGIYPNFYPNQPSEEIIKVASRTCQFARLKQQSKLAIYHEKTQQKVNRHFYIERELSWAIKNDKLSVKFQPIVDAQALQITSFETLVRWKDEHLGQIFPDEFIPIAEKKGLIVDLGYFVFDQACRFVQRYEELHNRKIRININVSVLQLLNSQFPEQAISIADKYQIAPQQIILELTETVILDGNKSAVSQLYRLNELGFCLSLDDFGSGYSSLNSFFDLPLKQIKVDKAMAWRALENPATLEYLKFITQLCQSYHVDVVIEGVESANMQHRFTEIGVNYLQGYWFGKPLSIASACFTTQV</sequence>
<dbReference type="GO" id="GO:0071111">
    <property type="term" value="F:cyclic-guanylate-specific phosphodiesterase activity"/>
    <property type="evidence" value="ECO:0007669"/>
    <property type="project" value="InterPro"/>
</dbReference>
<keyword evidence="4" id="KW-0418">Kinase</keyword>
<dbReference type="InterPro" id="IPR043128">
    <property type="entry name" value="Rev_trsase/Diguanyl_cyclase"/>
</dbReference>
<dbReference type="AlphaFoldDB" id="A0A1Q9HB25"/>
<dbReference type="InterPro" id="IPR035965">
    <property type="entry name" value="PAS-like_dom_sf"/>
</dbReference>
<dbReference type="EMBL" id="MJMJ01000043">
    <property type="protein sequence ID" value="OLQ86376.1"/>
    <property type="molecule type" value="Genomic_DNA"/>
</dbReference>
<feature type="domain" description="EAL" evidence="2">
    <location>
        <begin position="340"/>
        <end position="592"/>
    </location>
</feature>
<dbReference type="InterPro" id="IPR001633">
    <property type="entry name" value="EAL_dom"/>
</dbReference>
<dbReference type="Pfam" id="PF08447">
    <property type="entry name" value="PAS_3"/>
    <property type="match status" value="1"/>
</dbReference>
<feature type="domain" description="GGDEF" evidence="3">
    <location>
        <begin position="198"/>
        <end position="331"/>
    </location>
</feature>